<evidence type="ECO:0000313" key="3">
    <source>
        <dbReference type="EMBL" id="BAT25488.1"/>
    </source>
</evidence>
<feature type="domain" description="SnoaL-like" evidence="2">
    <location>
        <begin position="9"/>
        <end position="113"/>
    </location>
</feature>
<accession>A0A0P0YVK0</accession>
<sequence>MRDNETIIRELYDLAEGEGSDMERFVAAFSDDGYLTDIPTGATLRGRAIGDYIGRLTTAFPDIHRELSKLYTAGDVVVVELAIRGTHLGDLVLPSGTLAPTGLTIDVPCCDVCSTWRTARSRHSTATMPRPSLRSSLGSKVDNPSP</sequence>
<name>A0A0P0YVK0_9HYPH</name>
<dbReference type="SUPFAM" id="SSF54427">
    <property type="entry name" value="NTF2-like"/>
    <property type="match status" value="1"/>
</dbReference>
<proteinExistence type="predicted"/>
<dbReference type="RefSeq" id="WP_244489473.1">
    <property type="nucleotide sequence ID" value="NZ_BBWQ01000026.1"/>
</dbReference>
<dbReference type="Gene3D" id="3.10.450.50">
    <property type="match status" value="1"/>
</dbReference>
<reference evidence="3" key="1">
    <citation type="journal article" date="2015" name="Proc. Natl. Acad. Sci. U.S.A.">
        <title>Bacterial clade with the ribosomal RNA operon on a small plasmid rather than the chromosome.</title>
        <authorList>
            <person name="Anda M."/>
            <person name="Ohtsubo Y."/>
            <person name="Okubo T."/>
            <person name="Sugawara M."/>
            <person name="Nagata Y."/>
            <person name="Tsuda M."/>
            <person name="Minamisawa K."/>
            <person name="Mitsui H."/>
        </authorList>
    </citation>
    <scope>NUCLEOTIDE SEQUENCE</scope>
    <source>
        <strain evidence="3">DSM 21988</strain>
    </source>
</reference>
<dbReference type="AlphaFoldDB" id="A0A0P0YVK0"/>
<evidence type="ECO:0000259" key="2">
    <source>
        <dbReference type="Pfam" id="PF12680"/>
    </source>
</evidence>
<feature type="compositionally biased region" description="Polar residues" evidence="1">
    <location>
        <begin position="133"/>
        <end position="146"/>
    </location>
</feature>
<dbReference type="InterPro" id="IPR037401">
    <property type="entry name" value="SnoaL-like"/>
</dbReference>
<dbReference type="InterPro" id="IPR032710">
    <property type="entry name" value="NTF2-like_dom_sf"/>
</dbReference>
<evidence type="ECO:0000256" key="1">
    <source>
        <dbReference type="SAM" id="MobiDB-lite"/>
    </source>
</evidence>
<protein>
    <submittedName>
        <fullName evidence="3">SnoaL-like polyketide cyclase</fullName>
    </submittedName>
</protein>
<dbReference type="Pfam" id="PF12680">
    <property type="entry name" value="SnoaL_2"/>
    <property type="match status" value="1"/>
</dbReference>
<feature type="region of interest" description="Disordered" evidence="1">
    <location>
        <begin position="121"/>
        <end position="146"/>
    </location>
</feature>
<organism evidence="3">
    <name type="scientific">Aureimonas altamirensis</name>
    <dbReference type="NCBI Taxonomy" id="370622"/>
    <lineage>
        <taxon>Bacteria</taxon>
        <taxon>Pseudomonadati</taxon>
        <taxon>Pseudomonadota</taxon>
        <taxon>Alphaproteobacteria</taxon>
        <taxon>Hyphomicrobiales</taxon>
        <taxon>Aurantimonadaceae</taxon>
        <taxon>Aureimonas</taxon>
    </lineage>
</organism>
<dbReference type="EMBL" id="LC066370">
    <property type="protein sequence ID" value="BAT25488.1"/>
    <property type="molecule type" value="Genomic_DNA"/>
</dbReference>